<dbReference type="InterPro" id="IPR013953">
    <property type="entry name" value="FACT_SPT16_M"/>
</dbReference>
<comment type="caution">
    <text evidence="15">The sequence shown here is derived from an EMBL/GenBank/DDBJ whole genome shotgun (WGS) entry which is preliminary data.</text>
</comment>
<proteinExistence type="inferred from homology"/>
<dbReference type="Pfam" id="PF14826">
    <property type="entry name" value="FACT-Spt16_Nlob"/>
    <property type="match status" value="1"/>
</dbReference>
<dbReference type="Proteomes" id="UP000007264">
    <property type="component" value="Unassembled WGS sequence"/>
</dbReference>
<feature type="compositionally biased region" description="Basic and acidic residues" evidence="11">
    <location>
        <begin position="1000"/>
        <end position="1012"/>
    </location>
</feature>
<feature type="domain" description="Histone chaperone RTT106/FACT complex subunit SPT16-like middle" evidence="14">
    <location>
        <begin position="811"/>
        <end position="901"/>
    </location>
</feature>
<dbReference type="InterPro" id="IPR036005">
    <property type="entry name" value="Creatinase/aminopeptidase-like"/>
</dbReference>
<keyword evidence="6" id="KW-0175">Coiled coil</keyword>
<dbReference type="InterPro" id="IPR000994">
    <property type="entry name" value="Pept_M24"/>
</dbReference>
<dbReference type="FunFam" id="2.30.29.30:FF:000017">
    <property type="entry name" value="FACT complex subunit SPT16"/>
    <property type="match status" value="1"/>
</dbReference>
<evidence type="ECO:0000256" key="9">
    <source>
        <dbReference type="ARBA" id="ARBA00023242"/>
    </source>
</evidence>
<keyword evidence="8 10" id="KW-0234">DNA repair</keyword>
<dbReference type="Pfam" id="PF24824">
    <property type="entry name" value="PH_SPT16"/>
    <property type="match status" value="1"/>
</dbReference>
<comment type="function">
    <text evidence="10">Component of the FACT complex, a general chromatin factor that acts to reorganize nucleosomes. The FACT complex is involved in multiple processes that require DNA as a template such as mRNA elongation, DNA replication and DNA repair. During transcription elongation the FACT complex acts as a histone chaperone that both destabilizes and restores nucleosomal structure. It facilitates the passage of RNA polymerase II and transcription by promoting the dissociation of one histone H2A-H2B dimer from the nucleosome, then subsequently promotes the reestablishment of the nucleosome following the passage of RNA polymerase II.</text>
</comment>
<dbReference type="PANTHER" id="PTHR13980">
    <property type="entry name" value="CDC68 RELATED"/>
    <property type="match status" value="1"/>
</dbReference>
<evidence type="ECO:0000259" key="14">
    <source>
        <dbReference type="SMART" id="SM01287"/>
    </source>
</evidence>
<dbReference type="SMART" id="SM01286">
    <property type="entry name" value="SPT16"/>
    <property type="match status" value="1"/>
</dbReference>
<feature type="compositionally biased region" description="Basic and acidic residues" evidence="11">
    <location>
        <begin position="450"/>
        <end position="462"/>
    </location>
</feature>
<feature type="domain" description="FACT complex subunit SPT16 N-terminal lobe" evidence="12">
    <location>
        <begin position="6"/>
        <end position="172"/>
    </location>
</feature>
<dbReference type="Pfam" id="PF08644">
    <property type="entry name" value="SPT16"/>
    <property type="match status" value="1"/>
</dbReference>
<protein>
    <recommendedName>
        <fullName evidence="10">FACT complex subunit</fullName>
    </recommendedName>
</protein>
<keyword evidence="9 10" id="KW-0539">Nucleus</keyword>
<dbReference type="Gene3D" id="3.40.350.10">
    <property type="entry name" value="Creatinase/prolidase N-terminal domain"/>
    <property type="match status" value="1"/>
</dbReference>
<dbReference type="Pfam" id="PF21091">
    <property type="entry name" value="SPT16_C"/>
    <property type="match status" value="1"/>
</dbReference>
<keyword evidence="16" id="KW-1185">Reference proteome</keyword>
<comment type="subcellular location">
    <subcellularLocation>
        <location evidence="10">Nucleus</location>
    </subcellularLocation>
    <subcellularLocation>
        <location evidence="10">Chromosome</location>
    </subcellularLocation>
</comment>
<comment type="subunit">
    <text evidence="10">Component of the FACT complex.</text>
</comment>
<dbReference type="GO" id="GO:0006368">
    <property type="term" value="P:transcription elongation by RNA polymerase II"/>
    <property type="evidence" value="ECO:0007669"/>
    <property type="project" value="TreeGrafter"/>
</dbReference>
<keyword evidence="7 10" id="KW-0804">Transcription</keyword>
<keyword evidence="4 10" id="KW-0227">DNA damage</keyword>
<keyword evidence="3 10" id="KW-0235">DNA replication</keyword>
<dbReference type="InterPro" id="IPR013719">
    <property type="entry name" value="RTT106/SPT16-like_middle_dom"/>
</dbReference>
<dbReference type="InterPro" id="IPR056595">
    <property type="entry name" value="Fact-SPT16_PH"/>
</dbReference>
<feature type="compositionally biased region" description="Basic and acidic residues" evidence="11">
    <location>
        <begin position="469"/>
        <end position="494"/>
    </location>
</feature>
<dbReference type="Gene3D" id="2.30.29.150">
    <property type="match status" value="1"/>
</dbReference>
<evidence type="ECO:0000313" key="16">
    <source>
        <dbReference type="Proteomes" id="UP000007264"/>
    </source>
</evidence>
<dbReference type="InterPro" id="IPR040258">
    <property type="entry name" value="Spt16"/>
</dbReference>
<dbReference type="eggNOG" id="KOG1189">
    <property type="taxonomic scope" value="Eukaryota"/>
</dbReference>
<dbReference type="FunFam" id="2.30.29.150:FF:000004">
    <property type="entry name" value="FACT complex subunit SPT16"/>
    <property type="match status" value="1"/>
</dbReference>
<dbReference type="STRING" id="574566.I0YXY4"/>
<organism evidence="15 16">
    <name type="scientific">Coccomyxa subellipsoidea (strain C-169)</name>
    <name type="common">Green microalga</name>
    <dbReference type="NCBI Taxonomy" id="574566"/>
    <lineage>
        <taxon>Eukaryota</taxon>
        <taxon>Viridiplantae</taxon>
        <taxon>Chlorophyta</taxon>
        <taxon>core chlorophytes</taxon>
        <taxon>Trebouxiophyceae</taxon>
        <taxon>Trebouxiophyceae incertae sedis</taxon>
        <taxon>Coccomyxaceae</taxon>
        <taxon>Coccomyxa</taxon>
        <taxon>Coccomyxa subellipsoidea</taxon>
    </lineage>
</organism>
<dbReference type="KEGG" id="csl:COCSUDRAFT_53553"/>
<evidence type="ECO:0000256" key="6">
    <source>
        <dbReference type="ARBA" id="ARBA00023054"/>
    </source>
</evidence>
<dbReference type="InterPro" id="IPR011993">
    <property type="entry name" value="PH-like_dom_sf"/>
</dbReference>
<evidence type="ECO:0000256" key="3">
    <source>
        <dbReference type="ARBA" id="ARBA00022705"/>
    </source>
</evidence>
<dbReference type="GO" id="GO:0006281">
    <property type="term" value="P:DNA repair"/>
    <property type="evidence" value="ECO:0007669"/>
    <property type="project" value="UniProtKB-UniRule"/>
</dbReference>
<evidence type="ECO:0000256" key="8">
    <source>
        <dbReference type="ARBA" id="ARBA00023204"/>
    </source>
</evidence>
<evidence type="ECO:0000256" key="10">
    <source>
        <dbReference type="RuleBase" id="RU367052"/>
    </source>
</evidence>
<dbReference type="Pfam" id="PF08512">
    <property type="entry name" value="Rttp106-like_middle"/>
    <property type="match status" value="1"/>
</dbReference>
<dbReference type="RefSeq" id="XP_005647797.1">
    <property type="nucleotide sequence ID" value="XM_005647740.1"/>
</dbReference>
<dbReference type="GO" id="GO:0031491">
    <property type="term" value="F:nucleosome binding"/>
    <property type="evidence" value="ECO:0007669"/>
    <property type="project" value="TreeGrafter"/>
</dbReference>
<keyword evidence="5 10" id="KW-0805">Transcription regulation</keyword>
<dbReference type="Gene3D" id="2.30.29.210">
    <property type="entry name" value="FACT complex subunit Spt16p/Cdc68p"/>
    <property type="match status" value="1"/>
</dbReference>
<evidence type="ECO:0000256" key="4">
    <source>
        <dbReference type="ARBA" id="ARBA00022763"/>
    </source>
</evidence>
<dbReference type="InterPro" id="IPR029149">
    <property type="entry name" value="Creatin/AminoP/Spt16_N"/>
</dbReference>
<dbReference type="SMART" id="SM01287">
    <property type="entry name" value="Rtt106"/>
    <property type="match status" value="1"/>
</dbReference>
<feature type="region of interest" description="Disordered" evidence="11">
    <location>
        <begin position="445"/>
        <end position="496"/>
    </location>
</feature>
<evidence type="ECO:0000256" key="1">
    <source>
        <dbReference type="ARBA" id="ARBA00010779"/>
    </source>
</evidence>
<dbReference type="Gene3D" id="2.30.29.30">
    <property type="entry name" value="Pleckstrin-homology domain (PH domain)/Phosphotyrosine-binding domain (PTB)"/>
    <property type="match status" value="1"/>
</dbReference>
<evidence type="ECO:0000256" key="2">
    <source>
        <dbReference type="ARBA" id="ARBA00022454"/>
    </source>
</evidence>
<evidence type="ECO:0000313" key="15">
    <source>
        <dbReference type="EMBL" id="EIE23253.1"/>
    </source>
</evidence>
<dbReference type="SUPFAM" id="SSF55920">
    <property type="entry name" value="Creatinase/aminopeptidase"/>
    <property type="match status" value="1"/>
</dbReference>
<dbReference type="Pfam" id="PF00557">
    <property type="entry name" value="Peptidase_M24"/>
    <property type="match status" value="1"/>
</dbReference>
<dbReference type="GO" id="GO:0035101">
    <property type="term" value="C:FACT complex"/>
    <property type="evidence" value="ECO:0007669"/>
    <property type="project" value="UniProtKB-UniRule"/>
</dbReference>
<gene>
    <name evidence="15" type="ORF">COCSUDRAFT_53553</name>
</gene>
<accession>I0YXY4</accession>
<name>I0YXY4_COCSC</name>
<reference evidence="15 16" key="1">
    <citation type="journal article" date="2012" name="Genome Biol.">
        <title>The genome of the polar eukaryotic microalga coccomyxa subellipsoidea reveals traits of cold adaptation.</title>
        <authorList>
            <person name="Blanc G."/>
            <person name="Agarkova I."/>
            <person name="Grimwood J."/>
            <person name="Kuo A."/>
            <person name="Brueggeman A."/>
            <person name="Dunigan D."/>
            <person name="Gurnon J."/>
            <person name="Ladunga I."/>
            <person name="Lindquist E."/>
            <person name="Lucas S."/>
            <person name="Pangilinan J."/>
            <person name="Proschold T."/>
            <person name="Salamov A."/>
            <person name="Schmutz J."/>
            <person name="Weeks D."/>
            <person name="Yamada T."/>
            <person name="Claverie J.M."/>
            <person name="Grigoriev I."/>
            <person name="Van Etten J."/>
            <person name="Lomsadze A."/>
            <person name="Borodovsky M."/>
        </authorList>
    </citation>
    <scope>NUCLEOTIDE SEQUENCE [LARGE SCALE GENOMIC DNA]</scope>
    <source>
        <strain evidence="15 16">C-169</strain>
    </source>
</reference>
<dbReference type="Gene3D" id="3.90.230.10">
    <property type="entry name" value="Creatinase/methionine aminopeptidase superfamily"/>
    <property type="match status" value="1"/>
</dbReference>
<feature type="region of interest" description="Disordered" evidence="11">
    <location>
        <begin position="922"/>
        <end position="1029"/>
    </location>
</feature>
<dbReference type="GeneID" id="17041241"/>
<feature type="compositionally biased region" description="Acidic residues" evidence="11">
    <location>
        <begin position="930"/>
        <end position="999"/>
    </location>
</feature>
<evidence type="ECO:0000259" key="12">
    <source>
        <dbReference type="SMART" id="SM01285"/>
    </source>
</evidence>
<dbReference type="OrthoDB" id="10251642at2759"/>
<keyword evidence="2 10" id="KW-0158">Chromosome</keyword>
<dbReference type="SMART" id="SM01285">
    <property type="entry name" value="FACT-Spt16_Nlob"/>
    <property type="match status" value="1"/>
</dbReference>
<feature type="domain" description="FACT complex subunit SPT16 middle" evidence="13">
    <location>
        <begin position="541"/>
        <end position="687"/>
    </location>
</feature>
<evidence type="ECO:0000256" key="5">
    <source>
        <dbReference type="ARBA" id="ARBA00023015"/>
    </source>
</evidence>
<dbReference type="EMBL" id="AGSI01000008">
    <property type="protein sequence ID" value="EIE23253.1"/>
    <property type="molecule type" value="Genomic_DNA"/>
</dbReference>
<dbReference type="InterPro" id="IPR048969">
    <property type="entry name" value="FACT_SPT16_C"/>
</dbReference>
<dbReference type="AlphaFoldDB" id="I0YXY4"/>
<evidence type="ECO:0000259" key="13">
    <source>
        <dbReference type="SMART" id="SM01286"/>
    </source>
</evidence>
<dbReference type="GO" id="GO:0006260">
    <property type="term" value="P:DNA replication"/>
    <property type="evidence" value="ECO:0007669"/>
    <property type="project" value="UniProtKB-KW"/>
</dbReference>
<dbReference type="InterPro" id="IPR029148">
    <property type="entry name" value="FACT-SPT16_Nlobe"/>
</dbReference>
<evidence type="ECO:0000256" key="7">
    <source>
        <dbReference type="ARBA" id="ARBA00023163"/>
    </source>
</evidence>
<sequence length="1029" mass="115762">MGDLKLDENVFCEHLQSFYNSWKEGGPSWGQDDQLATAIAIPAGASSGELRYLKSTSLQLWLFGYEIPDTILVFTKEALHVLSSGKKAALISELAAPCKERVGVEMVMHPRPKSEDGSTQITELLDVIRASADAPVLGLHQKEQNPLGKVAGLWMKLLEDAALQQTDVAAGFSELLAVKDAVDVQKVKKAAFLAASAMKNFSVGELERIIDEEKRVKHTKFGSKIEDAVRDPSKCKVKLKAENVDISYPPIVQSGGVYDLRPSAVNDDRPMQYDVVLMGIGARYLQFCANIGRTYLVDPSKTQQDEYAALLAALEAASKALVPGAPCSDVFGAAVKALEDAGQGHLVAKLFKNIGWSLGTELREMHYGLTAKNATLIKPGMIFNLSIGVSGLERSDPGEGQAKEYALLVADTYYVPAEEGKAAECLTSLAPRAWADVAYYFKENEEEEEKQPAPKAPRDKDVFAGNKNLRSEDNKFRERDQDRRKQKENQEDLLRNANENTLRALKASEAGSGGATVGRKASALESYKTIDEIPSTRELAMQVDQKNESLLVPIYGLMVPFHILTVKNVSNNQDGDHAYIRLNFNFGPTFEPGVKFPQAIFLKELSYRTSDTRHATKIVQEIKVLRSSVSQREKERAERATLVQQERLIKAKGRVYTLNDVWIRPAFGGKGRKMTGQLEAHANGLRYSTPKGETLDIMYRNIRHAFFQPAENEMMTLLHFHLIDPIMVGKKKTMDVQLYTEVMESVQTIDAGRRSMYDPDELEEEQRERDAKNRINKTFQSFMKHVQQDVWERDYGDLELEFEIPFRDLGFSGVPHRTTGFIMPTVNCLVELIEMPFTVITLADINVVNLERVGFGLRAFDMAIVPKDLTKDVIRIDAIPQQSLDTIRDWLTSMNIKYYESKMNLNWKPILKSITDDPEGFVENGGWDFLDAEGGDDDEEGDESEEEDEFKPDSEEEEEAESDEDEDDSDVDEDEDEEDEEEYSEEDEEEEGMSWEELEREAIREDRKRGAEEEVDEEPKGKKAKKGRR</sequence>
<dbReference type="FunFam" id="3.90.230.10:FF:000005">
    <property type="entry name" value="FACT complex subunit spt16"/>
    <property type="match status" value="1"/>
</dbReference>
<evidence type="ECO:0000256" key="11">
    <source>
        <dbReference type="SAM" id="MobiDB-lite"/>
    </source>
</evidence>
<comment type="similarity">
    <text evidence="1 10">Belongs to the peptidase M24 family. SPT16 subfamily.</text>
</comment>
<dbReference type="PANTHER" id="PTHR13980:SF15">
    <property type="entry name" value="FACT COMPLEX SUBUNIT SPT16"/>
    <property type="match status" value="1"/>
</dbReference>